<dbReference type="Gene3D" id="1.10.260.170">
    <property type="match status" value="1"/>
</dbReference>
<dbReference type="GeneID" id="25314032"/>
<feature type="binding site" evidence="14">
    <location>
        <position position="56"/>
    </location>
    <ligand>
        <name>S-adenosyl-L-methionine</name>
        <dbReference type="ChEBI" id="CHEBI:59789"/>
    </ligand>
</feature>
<dbReference type="GO" id="GO:0008650">
    <property type="term" value="F:rRNA (uridine-2'-O-)-methyltransferase activity"/>
    <property type="evidence" value="ECO:0007669"/>
    <property type="project" value="TreeGrafter"/>
</dbReference>
<evidence type="ECO:0000256" key="5">
    <source>
        <dbReference type="ARBA" id="ARBA00022517"/>
    </source>
</evidence>
<keyword evidence="10 15" id="KW-0156">Chromatin regulator</keyword>
<comment type="similarity">
    <text evidence="15">Belongs to the class I-like SAM-binding methyltransferase superfamily. DOT1 family.</text>
</comment>
<dbReference type="Pfam" id="PF11861">
    <property type="entry name" value="DUF3381"/>
    <property type="match status" value="1"/>
</dbReference>
<protein>
    <recommendedName>
        <fullName evidence="4 15">Histone-lysine N-methyltransferase, H3 lysine-79 specific</fullName>
        <ecNumber evidence="3 15">2.1.1.360</ecNumber>
    </recommendedName>
    <alternativeName>
        <fullName evidence="12 15">Histone H3-K79 methyltransferase</fullName>
    </alternativeName>
</protein>
<keyword evidence="5 14" id="KW-0690">Ribosome biogenesis</keyword>
<dbReference type="PROSITE" id="PS51569">
    <property type="entry name" value="DOT1"/>
    <property type="match status" value="1"/>
</dbReference>
<comment type="miscellaneous">
    <text evidence="15">In contrast to other lysine histone methyltransferases, it does not contain a SET domain, suggesting the existence of another mechanism for methylation of lysine residues of histones.</text>
</comment>
<feature type="region of interest" description="Disordered" evidence="16">
    <location>
        <begin position="427"/>
        <end position="532"/>
    </location>
</feature>
<dbReference type="Gene3D" id="3.40.50.150">
    <property type="entry name" value="Vaccinia Virus protein VP39"/>
    <property type="match status" value="2"/>
</dbReference>
<dbReference type="PANTHER" id="PTHR10920:SF13">
    <property type="entry name" value="PRE-RRNA 2'-O-RIBOSE RNA METHYLTRANSFERASE FTSJ3"/>
    <property type="match status" value="1"/>
</dbReference>
<evidence type="ECO:0000256" key="12">
    <source>
        <dbReference type="ARBA" id="ARBA00029821"/>
    </source>
</evidence>
<dbReference type="GO" id="GO:0005730">
    <property type="term" value="C:nucleolus"/>
    <property type="evidence" value="ECO:0007669"/>
    <property type="project" value="UniProtKB-SubCell"/>
</dbReference>
<dbReference type="SUPFAM" id="SSF53335">
    <property type="entry name" value="S-adenosyl-L-methionine-dependent methyltransferases"/>
    <property type="match status" value="2"/>
</dbReference>
<keyword evidence="11 14" id="KW-0539">Nucleus</keyword>
<dbReference type="EC" id="2.1.1.360" evidence="3 15"/>
<evidence type="ECO:0000256" key="2">
    <source>
        <dbReference type="ARBA" id="ARBA00004604"/>
    </source>
</evidence>
<dbReference type="EMBL" id="LASV01000069">
    <property type="protein sequence ID" value="KKA24294.1"/>
    <property type="molecule type" value="Genomic_DNA"/>
</dbReference>
<feature type="binding site" evidence="14">
    <location>
        <position position="92"/>
    </location>
    <ligand>
        <name>S-adenosyl-L-methionine</name>
        <dbReference type="ChEBI" id="CHEBI:59789"/>
    </ligand>
</feature>
<dbReference type="GO" id="GO:0140956">
    <property type="term" value="F:histone H3K79 trimethyltransferase activity"/>
    <property type="evidence" value="ECO:0007669"/>
    <property type="project" value="UniProtKB-EC"/>
</dbReference>
<evidence type="ECO:0000256" key="4">
    <source>
        <dbReference type="ARBA" id="ARBA00020987"/>
    </source>
</evidence>
<comment type="function">
    <text evidence="1 15">Histone methyltransferase that specifically trimethylates histone H3 to form H3K79me3. This methylation is required for telomere silencing and for the pachytene checkpoint during the meiotic cell cycle by allowing the recruitment of RAD9 to double strand breaks. Nucleosomes are preferred as substrate compared to free histone.</text>
</comment>
<comment type="activity regulation">
    <text evidence="15">Ubiquitination of histone H2B to form H2BK123ub1 is required for efficient DOT1 methyltransferase activity on histone H3.</text>
</comment>
<dbReference type="InterPro" id="IPR015507">
    <property type="entry name" value="rRNA-MeTfrase_E"/>
</dbReference>
<dbReference type="FunFam" id="3.40.50.150:FF:000033">
    <property type="entry name" value="Histone-lysine N-methyltransferase, H3 lysine-79 specific"/>
    <property type="match status" value="1"/>
</dbReference>
<accession>A0A0F4Z1B0</accession>
<reference evidence="18 19" key="1">
    <citation type="submission" date="2015-04" db="EMBL/GenBank/DDBJ databases">
        <authorList>
            <person name="Heijne W.H."/>
            <person name="Fedorova N.D."/>
            <person name="Nierman W.C."/>
            <person name="Vollebregt A.W."/>
            <person name="Zhao Z."/>
            <person name="Wu L."/>
            <person name="Kumar M."/>
            <person name="Stam H."/>
            <person name="van den Berg M.A."/>
            <person name="Pel H.J."/>
        </authorList>
    </citation>
    <scope>NUCLEOTIDE SEQUENCE [LARGE SCALE GENOMIC DNA]</scope>
    <source>
        <strain evidence="18 19">CBS 393.64</strain>
    </source>
</reference>
<feature type="binding site" evidence="14">
    <location>
        <position position="117"/>
    </location>
    <ligand>
        <name>S-adenosyl-L-methionine</name>
        <dbReference type="ChEBI" id="CHEBI:59789"/>
    </ligand>
</feature>
<evidence type="ECO:0000256" key="7">
    <source>
        <dbReference type="ARBA" id="ARBA00022603"/>
    </source>
</evidence>
<dbReference type="PANTHER" id="PTHR10920">
    <property type="entry name" value="RIBOSOMAL RNA METHYLTRANSFERASE"/>
    <property type="match status" value="1"/>
</dbReference>
<proteinExistence type="inferred from homology"/>
<dbReference type="RefSeq" id="XP_013330906.1">
    <property type="nucleotide sequence ID" value="XM_013475452.1"/>
</dbReference>
<dbReference type="HAMAP" id="MF_01547">
    <property type="entry name" value="RNA_methyltr_E"/>
    <property type="match status" value="1"/>
</dbReference>
<dbReference type="Proteomes" id="UP000053958">
    <property type="component" value="Unassembled WGS sequence"/>
</dbReference>
<keyword evidence="9 14" id="KW-0949">S-adenosyl-L-methionine</keyword>
<name>A0A0F4Z1B0_RASE3</name>
<dbReference type="GO" id="GO:0000466">
    <property type="term" value="P:maturation of 5.8S rRNA from tricistronic rRNA transcript (SSU-rRNA, 5.8S rRNA, LSU-rRNA)"/>
    <property type="evidence" value="ECO:0007669"/>
    <property type="project" value="TreeGrafter"/>
</dbReference>
<comment type="catalytic activity">
    <reaction evidence="13 15">
        <text>L-lysyl(79)-[histone H3] + 3 S-adenosyl-L-methionine = N(6),N(6),N(6)-trimethyl-L-lysyl(79)-[histone H3] + 3 S-adenosyl-L-homocysteine + 3 H(+)</text>
        <dbReference type="Rhea" id="RHEA:60328"/>
        <dbReference type="Rhea" id="RHEA-COMP:15549"/>
        <dbReference type="Rhea" id="RHEA-COMP:15552"/>
        <dbReference type="ChEBI" id="CHEBI:15378"/>
        <dbReference type="ChEBI" id="CHEBI:29969"/>
        <dbReference type="ChEBI" id="CHEBI:57856"/>
        <dbReference type="ChEBI" id="CHEBI:59789"/>
        <dbReference type="ChEBI" id="CHEBI:61961"/>
        <dbReference type="EC" id="2.1.1.360"/>
    </reaction>
</comment>
<dbReference type="FunFam" id="3.40.50.150:FF:000004">
    <property type="entry name" value="AdoMet-dependent rRNA methyltransferase SPB1"/>
    <property type="match status" value="1"/>
</dbReference>
<sequence>MAIQKKHGKGRLDKWYKLAKEKGYRARAAFKLIQLNKKYGFLEKSKVLLDLCAAPGSWCQVAAECMPAGSLIVGVDLAPIKPIPRVITFQGDITTDKCRSTIRSHFKHLKADTVLHDGAPNVGTAWIQDAFSQAELALQALKLATEFLKEGGTFVTKVFRSKDYNPLLWVLKQLFTSVEATKPPSSRNVSAEIFVVCRGFKAPKRLDPRFLDPKHVFAELADPTPNNEAKVFNPDKKKRKREGYEEGDYTQHKEIPVTEFINSTDPIAILGTYHKLSFQQSPGGDLALATLERLEETTDEIRACCEDLRVLGKKEFRNLLKWRLKVREKFGLTVRKKQAQDEEAEEVTEVAPLDDELAIQEELQRLREKEDARRKKERRKENERKRKEIIRMQMHMITPTEIGMEQSGPTGEDSMFALKTVNQENATDKIAAGKGADLLSDEEESESSEESDDETDEEEDRLERELDSMYEQYQERKEERDAKLRAKKARKDYEEEEWEGFSDNNKGDNSETSDEEGSDSAVAVTGGKRPVSDHLSNKAALFFDQDIFQGLGDVNEIEDEDSAIEVDGDDKSANKAATSAKKSTRGESAPEKSSSKQKTEPHKDFEESSDEEELKDPRTKDGRLDIDIITAEAMALAQQMAAGEKKSEDVVDDGFNKYSFRDTEGLPDWFLDDENKHSRPNRPITKEAAAAIKEKMRAINARPIKKVLEAKARKKYKAAKRLEKLRKKSALLAEEEGVSERDKAQAIAKLLSKAARKKPKQQVKVVVAKGSNKGIRGRPRGVKGKYKIVDARLKKDIRAQKRLTKKKKPPCMILMLGIFTTSHPTLLYIVLSSFSQPIADSRRNHGIQGHGCGASLPAGPESGQRAWRDTEWTASLATLTADVPLSCATKTRKTPTADREALDLLFRHIVSPPFLAACACASEFAPGSRSPPSPARDMGFFDHLQKGGAFSLQAKKPQIRKVVQTKPAQPSRSSSASAAENGTTSLPRSASTNKSREPNGKPVSSRPHKADPSSKRRLSTPFRNLKRPSPAEQRLSSDDDDSDTDTSFEVRKRVRVSASVEPDLERHIRSVEAFSTEGQKTLSMVHAADIASAQGSGKYRRAFEGSGDPAEIVLQYPSTLKGERYQLVVPRDKDDFKPLDDIVQVVEIVSQHYIPEDAADEFDNESTGIKRRIRRALAHASESEFCQAITDYNNAIERLVADGTIAKHLDATHGLRLPLVERILTQIYSRTVSPRVDSLRQYENGTDNVYGELLPRFISTIFKETKLKSSQVFVDLGSGVGNVVLQAALEIGCESWGCEVMPNACDLAELQQAEFKARCRLWGIAPGKTHLVRGDFLKEESIIKVLQRADVVLINNQAFTPQLNNALINFFLDMKEGCQIVSLKSFVPAGHKIQSRNLNSPINLLTVKQRNYWSDSVSWTDVGGTYFIATKDSSRLKKFVEEMKE</sequence>
<evidence type="ECO:0000256" key="1">
    <source>
        <dbReference type="ARBA" id="ARBA00003482"/>
    </source>
</evidence>
<evidence type="ECO:0000256" key="15">
    <source>
        <dbReference type="RuleBase" id="RU271113"/>
    </source>
</evidence>
<dbReference type="Pfam" id="PF08123">
    <property type="entry name" value="DOT1"/>
    <property type="match status" value="1"/>
</dbReference>
<dbReference type="GO" id="GO:0000463">
    <property type="term" value="P:maturation of LSU-rRNA from tricistronic rRNA transcript (SSU-rRNA, 5.8S rRNA, LSU-rRNA)"/>
    <property type="evidence" value="ECO:0007669"/>
    <property type="project" value="TreeGrafter"/>
</dbReference>
<evidence type="ECO:0000256" key="6">
    <source>
        <dbReference type="ARBA" id="ARBA00022552"/>
    </source>
</evidence>
<feature type="region of interest" description="Disordered" evidence="16">
    <location>
        <begin position="227"/>
        <end position="248"/>
    </location>
</feature>
<dbReference type="GO" id="GO:0030687">
    <property type="term" value="C:preribosome, large subunit precursor"/>
    <property type="evidence" value="ECO:0007669"/>
    <property type="project" value="TreeGrafter"/>
</dbReference>
<evidence type="ECO:0000256" key="13">
    <source>
        <dbReference type="ARBA" id="ARBA00047770"/>
    </source>
</evidence>
<feature type="domain" description="DOT1" evidence="17">
    <location>
        <begin position="1123"/>
        <end position="1444"/>
    </location>
</feature>
<dbReference type="OrthoDB" id="1287559at2759"/>
<dbReference type="CDD" id="cd02440">
    <property type="entry name" value="AdoMet_MTases"/>
    <property type="match status" value="1"/>
</dbReference>
<comment type="similarity">
    <text evidence="14">Belongs to the class I-like SAM-binding methyltransferase superfamily. RNA methyltransferase RlmE family. SPB1 subfamily.</text>
</comment>
<feature type="compositionally biased region" description="Acidic residues" evidence="16">
    <location>
        <begin position="439"/>
        <end position="460"/>
    </location>
</feature>
<evidence type="ECO:0000256" key="14">
    <source>
        <dbReference type="HAMAP-Rule" id="MF_03163"/>
    </source>
</evidence>
<feature type="compositionally biased region" description="Basic and acidic residues" evidence="16">
    <location>
        <begin position="584"/>
        <end position="606"/>
    </location>
</feature>
<keyword evidence="6 14" id="KW-0698">rRNA processing</keyword>
<dbReference type="InterPro" id="IPR024576">
    <property type="entry name" value="rRNA_MeTfrase_Spb1_DUF3381"/>
</dbReference>
<feature type="region of interest" description="Disordered" evidence="16">
    <location>
        <begin position="559"/>
        <end position="625"/>
    </location>
</feature>
<evidence type="ECO:0000256" key="8">
    <source>
        <dbReference type="ARBA" id="ARBA00022679"/>
    </source>
</evidence>
<keyword evidence="19" id="KW-1185">Reference proteome</keyword>
<keyword evidence="7 14" id="KW-0489">Methyltransferase</keyword>
<organism evidence="18 19">
    <name type="scientific">Rasamsonia emersonii (strain ATCC 16479 / CBS 393.64 / IMI 116815)</name>
    <dbReference type="NCBI Taxonomy" id="1408163"/>
    <lineage>
        <taxon>Eukaryota</taxon>
        <taxon>Fungi</taxon>
        <taxon>Dikarya</taxon>
        <taxon>Ascomycota</taxon>
        <taxon>Pezizomycotina</taxon>
        <taxon>Eurotiomycetes</taxon>
        <taxon>Eurotiomycetidae</taxon>
        <taxon>Eurotiales</taxon>
        <taxon>Trichocomaceae</taxon>
        <taxon>Rasamsonia</taxon>
    </lineage>
</organism>
<feature type="region of interest" description="Disordered" evidence="16">
    <location>
        <begin position="368"/>
        <end position="390"/>
    </location>
</feature>
<dbReference type="InterPro" id="IPR050082">
    <property type="entry name" value="RNA_methyltr_RlmE"/>
</dbReference>
<feature type="active site" description="Proton acceptor" evidence="14">
    <location>
        <position position="157"/>
    </location>
</feature>
<keyword evidence="8 14" id="KW-0808">Transferase</keyword>
<dbReference type="InterPro" id="IPR002877">
    <property type="entry name" value="RNA_MeTrfase_FtsJ_dom"/>
</dbReference>
<evidence type="ECO:0000259" key="17">
    <source>
        <dbReference type="PROSITE" id="PS51569"/>
    </source>
</evidence>
<evidence type="ECO:0000313" key="18">
    <source>
        <dbReference type="EMBL" id="KKA24294.1"/>
    </source>
</evidence>
<dbReference type="InterPro" id="IPR029063">
    <property type="entry name" value="SAM-dependent_MTases_sf"/>
</dbReference>
<comment type="caution">
    <text evidence="18">The sequence shown here is derived from an EMBL/GenBank/DDBJ whole genome shotgun (WGS) entry which is preliminary data.</text>
</comment>
<evidence type="ECO:0000256" key="16">
    <source>
        <dbReference type="SAM" id="MobiDB-lite"/>
    </source>
</evidence>
<evidence type="ECO:0000313" key="19">
    <source>
        <dbReference type="Proteomes" id="UP000053958"/>
    </source>
</evidence>
<gene>
    <name evidence="18" type="ORF">T310_1681</name>
</gene>
<dbReference type="STRING" id="1408163.A0A0F4Z1B0"/>
<evidence type="ECO:0000256" key="3">
    <source>
        <dbReference type="ARBA" id="ARBA00012190"/>
    </source>
</evidence>
<dbReference type="HAMAP" id="MF_03163">
    <property type="entry name" value="RNA_methyltr_E_SPB1"/>
    <property type="match status" value="1"/>
</dbReference>
<dbReference type="InterPro" id="IPR025789">
    <property type="entry name" value="DOT1_dom"/>
</dbReference>
<dbReference type="Pfam" id="PF01728">
    <property type="entry name" value="FtsJ"/>
    <property type="match status" value="1"/>
</dbReference>
<feature type="binding site" evidence="14">
    <location>
        <position position="58"/>
    </location>
    <ligand>
        <name>S-adenosyl-L-methionine</name>
        <dbReference type="ChEBI" id="CHEBI:59789"/>
    </ligand>
</feature>
<dbReference type="GO" id="GO:0016435">
    <property type="term" value="F:rRNA (guanine) methyltransferase activity"/>
    <property type="evidence" value="ECO:0007669"/>
    <property type="project" value="TreeGrafter"/>
</dbReference>
<evidence type="ECO:0000256" key="10">
    <source>
        <dbReference type="ARBA" id="ARBA00022853"/>
    </source>
</evidence>
<feature type="compositionally biased region" description="Basic and acidic residues" evidence="16">
    <location>
        <begin position="615"/>
        <end position="625"/>
    </location>
</feature>
<feature type="region of interest" description="Disordered" evidence="16">
    <location>
        <begin position="951"/>
        <end position="1047"/>
    </location>
</feature>
<dbReference type="Pfam" id="PF07780">
    <property type="entry name" value="Spb1_C"/>
    <property type="match status" value="1"/>
</dbReference>
<dbReference type="InterPro" id="IPR012920">
    <property type="entry name" value="rRNA_MeTfrase_SPB1-like_C"/>
</dbReference>
<feature type="binding site" evidence="14">
    <location>
        <position position="76"/>
    </location>
    <ligand>
        <name>S-adenosyl-L-methionine</name>
        <dbReference type="ChEBI" id="CHEBI:59789"/>
    </ligand>
</feature>
<evidence type="ECO:0000256" key="9">
    <source>
        <dbReference type="ARBA" id="ARBA00022691"/>
    </source>
</evidence>
<dbReference type="InterPro" id="IPR028589">
    <property type="entry name" value="SPB1-like"/>
</dbReference>
<evidence type="ECO:0000256" key="11">
    <source>
        <dbReference type="ARBA" id="ARBA00023242"/>
    </source>
</evidence>
<comment type="subcellular location">
    <subcellularLocation>
        <location evidence="2 14">Nucleus</location>
        <location evidence="2 14">Nucleolus</location>
    </subcellularLocation>
</comment>
<feature type="compositionally biased region" description="Basic and acidic residues" evidence="16">
    <location>
        <begin position="461"/>
        <end position="484"/>
    </location>
</feature>
<feature type="compositionally biased region" description="Polar residues" evidence="16">
    <location>
        <begin position="980"/>
        <end position="993"/>
    </location>
</feature>
<feature type="compositionally biased region" description="Acidic residues" evidence="16">
    <location>
        <begin position="559"/>
        <end position="568"/>
    </location>
</feature>